<feature type="compositionally biased region" description="Basic and acidic residues" evidence="3">
    <location>
        <begin position="691"/>
        <end position="700"/>
    </location>
</feature>
<feature type="region of interest" description="Disordered" evidence="3">
    <location>
        <begin position="760"/>
        <end position="788"/>
    </location>
</feature>
<dbReference type="PROSITE" id="PS50212">
    <property type="entry name" value="RASGEF_NTER"/>
    <property type="match status" value="1"/>
</dbReference>
<feature type="region of interest" description="Disordered" evidence="3">
    <location>
        <begin position="897"/>
        <end position="952"/>
    </location>
</feature>
<protein>
    <submittedName>
        <fullName evidence="6">Ras GEF</fullName>
    </submittedName>
</protein>
<evidence type="ECO:0000313" key="7">
    <source>
        <dbReference type="Proteomes" id="UP000305948"/>
    </source>
</evidence>
<evidence type="ECO:0000256" key="3">
    <source>
        <dbReference type="SAM" id="MobiDB-lite"/>
    </source>
</evidence>
<dbReference type="InterPro" id="IPR008937">
    <property type="entry name" value="Ras-like_GEF"/>
</dbReference>
<evidence type="ECO:0000256" key="1">
    <source>
        <dbReference type="ARBA" id="ARBA00022658"/>
    </source>
</evidence>
<feature type="compositionally biased region" description="Polar residues" evidence="3">
    <location>
        <begin position="333"/>
        <end position="347"/>
    </location>
</feature>
<feature type="compositionally biased region" description="Basic and acidic residues" evidence="3">
    <location>
        <begin position="1011"/>
        <end position="1023"/>
    </location>
</feature>
<feature type="region of interest" description="Disordered" evidence="3">
    <location>
        <begin position="308"/>
        <end position="352"/>
    </location>
</feature>
<feature type="compositionally biased region" description="Polar residues" evidence="3">
    <location>
        <begin position="535"/>
        <end position="551"/>
    </location>
</feature>
<feature type="compositionally biased region" description="Polar residues" evidence="3">
    <location>
        <begin position="1255"/>
        <end position="1264"/>
    </location>
</feature>
<dbReference type="OrthoDB" id="10254377at2759"/>
<dbReference type="Pfam" id="PF00617">
    <property type="entry name" value="RasGEF"/>
    <property type="match status" value="1"/>
</dbReference>
<sequence>MSQAVHSQQVDDDDVTATTPIASEIPSSSDTTALLSPAQEQAGPRFMLPITNPPARPSFTVSDVYGTNEGGEGFGELLPEIASADVSIAADGSFVETSSAAAAMELKRRYDHLFGVNKDVRSPYAITSFVNQHGKQKFRVGRKELSAPMASAAEAEQRMSQQTVSGVESPPYPKHNKRISKILPTLGKGSIAMPSKAGAPSRSPPANKLRKTRSIPDMYSGLSAGLDKNETSSGAANGHPAGRTHSHSVTAADIPRLTRPGATPAPQQPPGDVFNNVMGWEYSAPSSPFASSTFSVSVHSLRLPSENAAETAGAEKEPRPLLIHPFGPGISFDSPSRKTSAPSTRMSSPHGLRVMQSFESGLTARADTNAHLLQGGPPKLTLNFEEDAEGSTLLAIPSPSHTPSPSPSPPPRQPTPVTGSPRAEHEKRITVDPSLLPSWETSQYSRYSTDVFDVLQKYRGLPLLDRIDPFDGGETTIKLKSDETAAPRDDPRFVIWGEIPPAMAPDSELQSLSQGSRTDLPSSRQSVMFRKSSMKGRNSIQSGHESPSLRVSTDGGQKVLVAATIERWIAQLTSELNYDELLNFFLTYRTYISALDLAQLLICRFHWALGPASSADDDMVRRIVRVRTFVALRYWLLTFFPVDFLPNRDLRLLFAHWLNTLRRDPILARQKDALSIIRKLMQVVKDCKEAHTKKDKDVTSRRHSTTSKARQFPAVGQTLGDLSDSQKFAESLRKAAAEGEEDSDVDLDFGLDEDTLSSLPQGFPSQKEVSGSAVKVQSSGPGGSLQHPASVPSAALAVLQQPLQMTILKHANAAATDSPFVQTSATLPVHHSTLSRVLVKTIGRLGRWKRVLNQRASPMMPSTSADVSAFDVELSMAGDLLNVPGGVEQYLKMIERPEPEPADTANASNGITTTEYRPPSTVATASILEPPELGTPPRSSMDSSISSSGSYAPSYISEETDYGVPISHLRAVTEASDEGGDTGIENAQSLQAYHGGRLSVSANPPFLSGPRDSRASYDSRRTSDSMYRPRQRQWQPAADVVSIDDLEFSDMSSSEGEEGPAVPPGLRRVPRRLPLRRDFEFVRRSGSVSSMGIRSHSSMASNRSSVASSASVGPILGPGLQQWQVNAIVDSLSDEDEQGDVEAALRRLEGQISRDAQRVKLEKVDGWVQTIRARLANGDYKDEAPRFPTSDSDSDNQSDIDDANSSSGAASAVWSPDTLGFGASNASISPLSTGQSRDLLNAASQSNDAEAVTPLASQTSHNVGSSPNPSSPISSSDGRPALEDAVPMEILKSRVPSRPSTSGGTREHSNNGFSMTSPSNKLTGASQVYRSFVLGYRAETLAQHFSMIDRELFLAIKFEEIVSDDWMGCPKEADVLDWGQFLRDRARWKAESRGGPKTSAVIAARGRFNLVSNFVISEVILTHPQHRPLVVGKLIRVAWKAYNMNNFSTLTAVIAGLQSDFVNKAMGRSWSRLGVWEQRMFQDLKAFTSREDDFTHIRHAVSAMIERKPIATSSLDVSSNGIPDAQPSSSRSRATSDTKPQTPPACIPFVGVYLAQMQRYHKLPDLIDPTAPNEAIGVDAITGNLEAPAHPEVFSSLAPLPPSMQLEPLINVQKQRLIAGVIKSLVAGQHLASRVQFPLDKKIFQRCLKLRALDADTLQRAYAMYSE</sequence>
<dbReference type="PROSITE" id="PS50009">
    <property type="entry name" value="RASGEF_CAT"/>
    <property type="match status" value="1"/>
</dbReference>
<feature type="region of interest" description="Disordered" evidence="3">
    <location>
        <begin position="1"/>
        <end position="53"/>
    </location>
</feature>
<feature type="region of interest" description="Disordered" evidence="3">
    <location>
        <begin position="1001"/>
        <end position="1039"/>
    </location>
</feature>
<keyword evidence="7" id="KW-1185">Reference proteome</keyword>
<name>A0A5C3MS21_9AGAM</name>
<dbReference type="SMART" id="SM00229">
    <property type="entry name" value="RasGEFN"/>
    <property type="match status" value="1"/>
</dbReference>
<dbReference type="SMART" id="SM00147">
    <property type="entry name" value="RasGEF"/>
    <property type="match status" value="1"/>
</dbReference>
<feature type="region of interest" description="Disordered" evidence="3">
    <location>
        <begin position="1244"/>
        <end position="1320"/>
    </location>
</feature>
<accession>A0A5C3MS21</accession>
<feature type="compositionally biased region" description="Acidic residues" evidence="3">
    <location>
        <begin position="1192"/>
        <end position="1202"/>
    </location>
</feature>
<feature type="region of interest" description="Disordered" evidence="3">
    <location>
        <begin position="691"/>
        <end position="716"/>
    </location>
</feature>
<reference evidence="6 7" key="1">
    <citation type="journal article" date="2019" name="Nat. Ecol. Evol.">
        <title>Megaphylogeny resolves global patterns of mushroom evolution.</title>
        <authorList>
            <person name="Varga T."/>
            <person name="Krizsan K."/>
            <person name="Foldi C."/>
            <person name="Dima B."/>
            <person name="Sanchez-Garcia M."/>
            <person name="Sanchez-Ramirez S."/>
            <person name="Szollosi G.J."/>
            <person name="Szarkandi J.G."/>
            <person name="Papp V."/>
            <person name="Albert L."/>
            <person name="Andreopoulos W."/>
            <person name="Angelini C."/>
            <person name="Antonin V."/>
            <person name="Barry K.W."/>
            <person name="Bougher N.L."/>
            <person name="Buchanan P."/>
            <person name="Buyck B."/>
            <person name="Bense V."/>
            <person name="Catcheside P."/>
            <person name="Chovatia M."/>
            <person name="Cooper J."/>
            <person name="Damon W."/>
            <person name="Desjardin D."/>
            <person name="Finy P."/>
            <person name="Geml J."/>
            <person name="Haridas S."/>
            <person name="Hughes K."/>
            <person name="Justo A."/>
            <person name="Karasinski D."/>
            <person name="Kautmanova I."/>
            <person name="Kiss B."/>
            <person name="Kocsube S."/>
            <person name="Kotiranta H."/>
            <person name="LaButti K.M."/>
            <person name="Lechner B.E."/>
            <person name="Liimatainen K."/>
            <person name="Lipzen A."/>
            <person name="Lukacs Z."/>
            <person name="Mihaltcheva S."/>
            <person name="Morgado L.N."/>
            <person name="Niskanen T."/>
            <person name="Noordeloos M.E."/>
            <person name="Ohm R.A."/>
            <person name="Ortiz-Santana B."/>
            <person name="Ovrebo C."/>
            <person name="Racz N."/>
            <person name="Riley R."/>
            <person name="Savchenko A."/>
            <person name="Shiryaev A."/>
            <person name="Soop K."/>
            <person name="Spirin V."/>
            <person name="Szebenyi C."/>
            <person name="Tomsovsky M."/>
            <person name="Tulloss R.E."/>
            <person name="Uehling J."/>
            <person name="Grigoriev I.V."/>
            <person name="Vagvolgyi C."/>
            <person name="Papp T."/>
            <person name="Martin F.M."/>
            <person name="Miettinen O."/>
            <person name="Hibbett D.S."/>
            <person name="Nagy L.G."/>
        </authorList>
    </citation>
    <scope>NUCLEOTIDE SEQUENCE [LARGE SCALE GENOMIC DNA]</scope>
    <source>
        <strain evidence="6 7">OMC1185</strain>
    </source>
</reference>
<feature type="compositionally biased region" description="Low complexity" evidence="3">
    <location>
        <begin position="939"/>
        <end position="952"/>
    </location>
</feature>
<dbReference type="GO" id="GO:0005886">
    <property type="term" value="C:plasma membrane"/>
    <property type="evidence" value="ECO:0007669"/>
    <property type="project" value="TreeGrafter"/>
</dbReference>
<evidence type="ECO:0000259" key="5">
    <source>
        <dbReference type="PROSITE" id="PS50212"/>
    </source>
</evidence>
<dbReference type="Gene3D" id="1.20.870.10">
    <property type="entry name" value="Son of sevenless (SoS) protein Chain: S domain 1"/>
    <property type="match status" value="1"/>
</dbReference>
<keyword evidence="1 2" id="KW-0344">Guanine-nucleotide releasing factor</keyword>
<dbReference type="Pfam" id="PF00618">
    <property type="entry name" value="RasGEF_N"/>
    <property type="match status" value="1"/>
</dbReference>
<feature type="compositionally biased region" description="Polar residues" evidence="3">
    <location>
        <begin position="760"/>
        <end position="779"/>
    </location>
</feature>
<dbReference type="InterPro" id="IPR023578">
    <property type="entry name" value="Ras_GEF_dom_sf"/>
</dbReference>
<feature type="compositionally biased region" description="Pro residues" evidence="3">
    <location>
        <begin position="400"/>
        <end position="414"/>
    </location>
</feature>
<dbReference type="PANTHER" id="PTHR23113:SF363">
    <property type="entry name" value="PROTEIN SON OF SEVENLESS"/>
    <property type="match status" value="1"/>
</dbReference>
<dbReference type="EMBL" id="ML213520">
    <property type="protein sequence ID" value="TFK48184.1"/>
    <property type="molecule type" value="Genomic_DNA"/>
</dbReference>
<feature type="compositionally biased region" description="Polar residues" evidence="3">
    <location>
        <begin position="1298"/>
        <end position="1320"/>
    </location>
</feature>
<gene>
    <name evidence="6" type="ORF">OE88DRAFT_1664601</name>
</gene>
<dbReference type="STRING" id="5364.A0A5C3MS21"/>
<dbReference type="CDD" id="cd06224">
    <property type="entry name" value="REM"/>
    <property type="match status" value="1"/>
</dbReference>
<feature type="region of interest" description="Disordered" evidence="3">
    <location>
        <begin position="1179"/>
        <end position="1211"/>
    </location>
</feature>
<dbReference type="InterPro" id="IPR001895">
    <property type="entry name" value="RASGEF_cat_dom"/>
</dbReference>
<organism evidence="6 7">
    <name type="scientific">Heliocybe sulcata</name>
    <dbReference type="NCBI Taxonomy" id="5364"/>
    <lineage>
        <taxon>Eukaryota</taxon>
        <taxon>Fungi</taxon>
        <taxon>Dikarya</taxon>
        <taxon>Basidiomycota</taxon>
        <taxon>Agaricomycotina</taxon>
        <taxon>Agaricomycetes</taxon>
        <taxon>Gloeophyllales</taxon>
        <taxon>Gloeophyllaceae</taxon>
        <taxon>Heliocybe</taxon>
    </lineage>
</organism>
<dbReference type="InterPro" id="IPR036964">
    <property type="entry name" value="RASGEF_cat_dom_sf"/>
</dbReference>
<dbReference type="InterPro" id="IPR000651">
    <property type="entry name" value="Ras-like_Gua-exchang_fac_N"/>
</dbReference>
<feature type="region of interest" description="Disordered" evidence="3">
    <location>
        <begin position="1049"/>
        <end position="1068"/>
    </location>
</feature>
<evidence type="ECO:0000259" key="4">
    <source>
        <dbReference type="PROSITE" id="PS50009"/>
    </source>
</evidence>
<evidence type="ECO:0000256" key="2">
    <source>
        <dbReference type="PROSITE-ProRule" id="PRU00168"/>
    </source>
</evidence>
<dbReference type="Gene3D" id="1.10.840.10">
    <property type="entry name" value="Ras guanine-nucleotide exchange factors catalytic domain"/>
    <property type="match status" value="1"/>
</dbReference>
<feature type="compositionally biased region" description="Low complexity" evidence="3">
    <location>
        <begin position="1265"/>
        <end position="1276"/>
    </location>
</feature>
<feature type="region of interest" description="Disordered" evidence="3">
    <location>
        <begin position="504"/>
        <end position="551"/>
    </location>
</feature>
<proteinExistence type="predicted"/>
<dbReference type="GO" id="GO:0007265">
    <property type="term" value="P:Ras protein signal transduction"/>
    <property type="evidence" value="ECO:0007669"/>
    <property type="project" value="TreeGrafter"/>
</dbReference>
<evidence type="ECO:0000313" key="6">
    <source>
        <dbReference type="EMBL" id="TFK48184.1"/>
    </source>
</evidence>
<feature type="region of interest" description="Disordered" evidence="3">
    <location>
        <begin position="394"/>
        <end position="434"/>
    </location>
</feature>
<feature type="compositionally biased region" description="Polar residues" evidence="3">
    <location>
        <begin position="905"/>
        <end position="915"/>
    </location>
</feature>
<feature type="compositionally biased region" description="Polar residues" evidence="3">
    <location>
        <begin position="1514"/>
        <end position="1540"/>
    </location>
</feature>
<dbReference type="PANTHER" id="PTHR23113">
    <property type="entry name" value="GUANINE NUCLEOTIDE EXCHANGE FACTOR"/>
    <property type="match status" value="1"/>
</dbReference>
<feature type="region of interest" description="Disordered" evidence="3">
    <location>
        <begin position="1514"/>
        <end position="1542"/>
    </location>
</feature>
<feature type="domain" description="N-terminal Ras-GEF" evidence="5">
    <location>
        <begin position="556"/>
        <end position="681"/>
    </location>
</feature>
<feature type="region of interest" description="Disordered" evidence="3">
    <location>
        <begin position="153"/>
        <end position="248"/>
    </location>
</feature>
<feature type="compositionally biased region" description="Polar residues" evidence="3">
    <location>
        <begin position="16"/>
        <end position="34"/>
    </location>
</feature>
<feature type="compositionally biased region" description="Polar residues" evidence="3">
    <location>
        <begin position="508"/>
        <end position="526"/>
    </location>
</feature>
<dbReference type="GO" id="GO:0005085">
    <property type="term" value="F:guanyl-nucleotide exchange factor activity"/>
    <property type="evidence" value="ECO:0007669"/>
    <property type="project" value="UniProtKB-KW"/>
</dbReference>
<feature type="domain" description="Ras-GEF" evidence="4">
    <location>
        <begin position="1337"/>
        <end position="1662"/>
    </location>
</feature>
<dbReference type="SUPFAM" id="SSF48366">
    <property type="entry name" value="Ras GEF"/>
    <property type="match status" value="1"/>
</dbReference>
<dbReference type="Proteomes" id="UP000305948">
    <property type="component" value="Unassembled WGS sequence"/>
</dbReference>